<dbReference type="InterPro" id="IPR024460">
    <property type="entry name" value="Protamine-like"/>
</dbReference>
<evidence type="ECO:0000313" key="2">
    <source>
        <dbReference type="EnsemblMetazoa" id="MESCA001515-PA"/>
    </source>
</evidence>
<dbReference type="EnsemblMetazoa" id="MESCA001515-RA">
    <property type="protein sequence ID" value="MESCA001515-PA"/>
    <property type="gene ID" value="MESCA001515"/>
</dbReference>
<evidence type="ECO:0008006" key="4">
    <source>
        <dbReference type="Google" id="ProtNLM"/>
    </source>
</evidence>
<name>T1GDW4_MEGSC</name>
<reference evidence="3" key="1">
    <citation type="submission" date="2013-02" db="EMBL/GenBank/DDBJ databases">
        <authorList>
            <person name="Hughes D."/>
        </authorList>
    </citation>
    <scope>NUCLEOTIDE SEQUENCE</scope>
    <source>
        <strain>Durham</strain>
        <strain evidence="3">NC isolate 2 -- Noor lab</strain>
    </source>
</reference>
<dbReference type="InterPro" id="IPR036910">
    <property type="entry name" value="HMG_box_dom_sf"/>
</dbReference>
<feature type="compositionally biased region" description="Basic residues" evidence="1">
    <location>
        <begin position="9"/>
        <end position="37"/>
    </location>
</feature>
<reference evidence="2" key="2">
    <citation type="submission" date="2015-06" db="UniProtKB">
        <authorList>
            <consortium name="EnsemblMetazoa"/>
        </authorList>
    </citation>
    <scope>IDENTIFICATION</scope>
</reference>
<dbReference type="STRING" id="36166.T1GDW4"/>
<dbReference type="Proteomes" id="UP000015102">
    <property type="component" value="Unassembled WGS sequence"/>
</dbReference>
<evidence type="ECO:0000256" key="1">
    <source>
        <dbReference type="SAM" id="MobiDB-lite"/>
    </source>
</evidence>
<dbReference type="CDD" id="cd00084">
    <property type="entry name" value="HMG-box_SF"/>
    <property type="match status" value="1"/>
</dbReference>
<keyword evidence="3" id="KW-1185">Reference proteome</keyword>
<sequence>MIVVDSCGARRRKPVCAKKRPKRSKSRSCKGSKRKKCAKPGPVIKNAFINFLRDFRKKRCGKSMPEISKEAAKRWKCMSICKRSKYIKQACKIGSCAKKPKRRKRTMASKCAKKRRPRRKASSCAKKRRPQVCIFIRGRTRRPYPPVITPLEISVNSFQEEFSGGVIGKVFASDLANTCQNPIRFSSISRVPSLQHFQGEWNFELPSQHRCGGL</sequence>
<proteinExistence type="predicted"/>
<dbReference type="GO" id="GO:0035092">
    <property type="term" value="P:sperm DNA condensation"/>
    <property type="evidence" value="ECO:0007669"/>
    <property type="project" value="InterPro"/>
</dbReference>
<accession>T1GDW4</accession>
<protein>
    <recommendedName>
        <fullName evidence="4">HMG box domain-containing protein</fullName>
    </recommendedName>
</protein>
<dbReference type="Gene3D" id="1.10.30.10">
    <property type="entry name" value="High mobility group box domain"/>
    <property type="match status" value="1"/>
</dbReference>
<dbReference type="AlphaFoldDB" id="T1GDW4"/>
<dbReference type="SUPFAM" id="SSF47095">
    <property type="entry name" value="HMG-box"/>
    <property type="match status" value="1"/>
</dbReference>
<dbReference type="Pfam" id="PF06382">
    <property type="entry name" value="Protamine_like"/>
    <property type="match status" value="1"/>
</dbReference>
<dbReference type="HOGENOM" id="CLU_1290294_0_0_1"/>
<feature type="region of interest" description="Disordered" evidence="1">
    <location>
        <begin position="104"/>
        <end position="126"/>
    </location>
</feature>
<dbReference type="EMBL" id="CAQQ02126059">
    <property type="status" value="NOT_ANNOTATED_CDS"/>
    <property type="molecule type" value="Genomic_DNA"/>
</dbReference>
<evidence type="ECO:0000313" key="3">
    <source>
        <dbReference type="Proteomes" id="UP000015102"/>
    </source>
</evidence>
<dbReference type="GO" id="GO:0005634">
    <property type="term" value="C:nucleus"/>
    <property type="evidence" value="ECO:0007669"/>
    <property type="project" value="UniProtKB-ARBA"/>
</dbReference>
<feature type="region of interest" description="Disordered" evidence="1">
    <location>
        <begin position="1"/>
        <end position="37"/>
    </location>
</feature>
<organism evidence="2 3">
    <name type="scientific">Megaselia scalaris</name>
    <name type="common">Humpbacked fly</name>
    <name type="synonym">Phora scalaris</name>
    <dbReference type="NCBI Taxonomy" id="36166"/>
    <lineage>
        <taxon>Eukaryota</taxon>
        <taxon>Metazoa</taxon>
        <taxon>Ecdysozoa</taxon>
        <taxon>Arthropoda</taxon>
        <taxon>Hexapoda</taxon>
        <taxon>Insecta</taxon>
        <taxon>Pterygota</taxon>
        <taxon>Neoptera</taxon>
        <taxon>Endopterygota</taxon>
        <taxon>Diptera</taxon>
        <taxon>Brachycera</taxon>
        <taxon>Muscomorpha</taxon>
        <taxon>Platypezoidea</taxon>
        <taxon>Phoridae</taxon>
        <taxon>Megaseliini</taxon>
        <taxon>Megaselia</taxon>
    </lineage>
</organism>
<dbReference type="EMBL" id="CAQQ02126056">
    <property type="status" value="NOT_ANNOTATED_CDS"/>
    <property type="molecule type" value="Genomic_DNA"/>
</dbReference>
<dbReference type="EMBL" id="CAQQ02126057">
    <property type="status" value="NOT_ANNOTATED_CDS"/>
    <property type="molecule type" value="Genomic_DNA"/>
</dbReference>
<dbReference type="EMBL" id="CAQQ02126058">
    <property type="status" value="NOT_ANNOTATED_CDS"/>
    <property type="molecule type" value="Genomic_DNA"/>
</dbReference>